<dbReference type="Pfam" id="PF16126">
    <property type="entry name" value="DUF4838"/>
    <property type="match status" value="1"/>
</dbReference>
<dbReference type="PANTHER" id="PTHR47406:SF2">
    <property type="entry name" value="ALPHA GLUCURONIDASE N-TERMINAL DOMAIN-CONTAINING PROTEIN"/>
    <property type="match status" value="1"/>
</dbReference>
<dbReference type="InterPro" id="IPR015882">
    <property type="entry name" value="HEX_bac_N"/>
</dbReference>
<evidence type="ECO:0000313" key="6">
    <source>
        <dbReference type="EMBL" id="GAA4468953.1"/>
    </source>
</evidence>
<evidence type="ECO:0000256" key="1">
    <source>
        <dbReference type="ARBA" id="ARBA00022801"/>
    </source>
</evidence>
<dbReference type="EMBL" id="BAABFA010000019">
    <property type="protein sequence ID" value="GAA4468953.1"/>
    <property type="molecule type" value="Genomic_DNA"/>
</dbReference>
<feature type="chain" id="PRO_5046455283" evidence="3">
    <location>
        <begin position="22"/>
        <end position="747"/>
    </location>
</feature>
<keyword evidence="3" id="KW-0732">Signal</keyword>
<evidence type="ECO:0000256" key="2">
    <source>
        <dbReference type="ARBA" id="ARBA00023295"/>
    </source>
</evidence>
<comment type="caution">
    <text evidence="6">The sequence shown here is derived from an EMBL/GenBank/DDBJ whole genome shotgun (WGS) entry which is preliminary data.</text>
</comment>
<dbReference type="PROSITE" id="PS51257">
    <property type="entry name" value="PROKAR_LIPOPROTEIN"/>
    <property type="match status" value="1"/>
</dbReference>
<dbReference type="InterPro" id="IPR032287">
    <property type="entry name" value="DUF4838"/>
</dbReference>
<dbReference type="InterPro" id="IPR029018">
    <property type="entry name" value="Hex-like_dom2"/>
</dbReference>
<keyword evidence="2" id="KW-0326">Glycosidase</keyword>
<dbReference type="Gene3D" id="3.30.379.10">
    <property type="entry name" value="Chitobiase/beta-hexosaminidase domain 2-like"/>
    <property type="match status" value="1"/>
</dbReference>
<evidence type="ECO:0000259" key="5">
    <source>
        <dbReference type="Pfam" id="PF02838"/>
    </source>
</evidence>
<dbReference type="InterPro" id="IPR000421">
    <property type="entry name" value="FA58C"/>
</dbReference>
<dbReference type="Gene3D" id="2.60.120.260">
    <property type="entry name" value="Galactose-binding domain-like"/>
    <property type="match status" value="1"/>
</dbReference>
<organism evidence="6 7">
    <name type="scientific">Nemorincola caseinilytica</name>
    <dbReference type="NCBI Taxonomy" id="2054315"/>
    <lineage>
        <taxon>Bacteria</taxon>
        <taxon>Pseudomonadati</taxon>
        <taxon>Bacteroidota</taxon>
        <taxon>Chitinophagia</taxon>
        <taxon>Chitinophagales</taxon>
        <taxon>Chitinophagaceae</taxon>
        <taxon>Nemorincola</taxon>
    </lineage>
</organism>
<gene>
    <name evidence="6" type="ORF">GCM10023093_27570</name>
</gene>
<proteinExistence type="predicted"/>
<dbReference type="PANTHER" id="PTHR47406">
    <property type="entry name" value="COAGULATION FACTOR 5/8 TYPE, C-TERMINAL"/>
    <property type="match status" value="1"/>
</dbReference>
<feature type="domain" description="F5/8 type C" evidence="4">
    <location>
        <begin position="617"/>
        <end position="722"/>
    </location>
</feature>
<evidence type="ECO:0000313" key="7">
    <source>
        <dbReference type="Proteomes" id="UP001500067"/>
    </source>
</evidence>
<sequence length="747" mass="83783">MKLIYHLAFLLVGVSACSGSAQEVTLIDGGTSTYSIVVPAEPTNLEQRSATVLQDYIKRATGMQLAIVNEPRKTTANAIYVGNTKKEGILVPGRLPDESYRLQMMGNDLVICGGSGRGLIYGVYAFIEKYIGARKFADVPAVVPGLKKLKIPADMKDESRPLFVYRETYYPALRDVEYLEWHRLQQFEDLWGLWGHSYNKLVPVGTYFKAHPEYYALVKGVRQGTQLCLSNEEVFNITVAELRKRMAANPDALYWSVSPNDDIGWCECGQCKAADDEQGTHAGSLIKFVNRVAKQFPDKRITTLAYGYTHRAPKSLEPGDNVYIFLSNIDAYRDKPLAQEGTAATFRNDVKQWGALTKNLFVWDYITQFTNYLAPFPNFLTLQPNMQYYKENGIKGVFAQGSGDTYGEWAELRCYLEARLLNNEKADVKELTGEFLQGYYGPAAKFLLQYIGQLHGNMEDSKRKLDIYGNPVNEWNSYLAPEKLNAYSEILEAAAAAVETKPIYAERVARVWLPLEYTVLQQTRFYGIEKYGVFEKDSKGVWTIKSGLKEKVARFVADCKKAKVTELSEGGIGPDAYKAEWDAIFAAGVTPSIATGAAVTLKYPFVPEYPAKGTRTLTDGTPGYNDFSYNWLGFYGTDMVATIDMGAARNMTGVKMHFLDDPRHWIFLPSKIVVEVSDDGATYRPYATIATPADEEHYAVAVTPFMAEGKTKARFVRVTATNIPALPAWRHRENKKPMIACDEIYVQ</sequence>
<evidence type="ECO:0000259" key="4">
    <source>
        <dbReference type="Pfam" id="PF00754"/>
    </source>
</evidence>
<protein>
    <submittedName>
        <fullName evidence="6">DUF4838 domain-containing protein</fullName>
    </submittedName>
</protein>
<feature type="signal peptide" evidence="3">
    <location>
        <begin position="1"/>
        <end position="21"/>
    </location>
</feature>
<keyword evidence="1" id="KW-0378">Hydrolase</keyword>
<dbReference type="Pfam" id="PF00754">
    <property type="entry name" value="F5_F8_type_C"/>
    <property type="match status" value="1"/>
</dbReference>
<feature type="domain" description="Beta-hexosaminidase bacterial type N-terminal" evidence="5">
    <location>
        <begin position="34"/>
        <end position="123"/>
    </location>
</feature>
<dbReference type="InterPro" id="IPR008979">
    <property type="entry name" value="Galactose-bd-like_sf"/>
</dbReference>
<dbReference type="RefSeq" id="WP_345084305.1">
    <property type="nucleotide sequence ID" value="NZ_BAABFA010000019.1"/>
</dbReference>
<dbReference type="Pfam" id="PF02838">
    <property type="entry name" value="Glyco_hydro_20b"/>
    <property type="match status" value="1"/>
</dbReference>
<name>A0ABP8NPF6_9BACT</name>
<dbReference type="SUPFAM" id="SSF49785">
    <property type="entry name" value="Galactose-binding domain-like"/>
    <property type="match status" value="1"/>
</dbReference>
<accession>A0ABP8NPF6</accession>
<reference evidence="7" key="1">
    <citation type="journal article" date="2019" name="Int. J. Syst. Evol. Microbiol.">
        <title>The Global Catalogue of Microorganisms (GCM) 10K type strain sequencing project: providing services to taxonomists for standard genome sequencing and annotation.</title>
        <authorList>
            <consortium name="The Broad Institute Genomics Platform"/>
            <consortium name="The Broad Institute Genome Sequencing Center for Infectious Disease"/>
            <person name="Wu L."/>
            <person name="Ma J."/>
        </authorList>
    </citation>
    <scope>NUCLEOTIDE SEQUENCE [LARGE SCALE GENOMIC DNA]</scope>
    <source>
        <strain evidence="7">JCM 32105</strain>
    </source>
</reference>
<keyword evidence="7" id="KW-1185">Reference proteome</keyword>
<evidence type="ECO:0000256" key="3">
    <source>
        <dbReference type="SAM" id="SignalP"/>
    </source>
</evidence>
<dbReference type="Proteomes" id="UP001500067">
    <property type="component" value="Unassembled WGS sequence"/>
</dbReference>
<dbReference type="SUPFAM" id="SSF55545">
    <property type="entry name" value="beta-N-acetylhexosaminidase-like domain"/>
    <property type="match status" value="1"/>
</dbReference>